<sequence>MGQFKERFGEPERVLIYRSDGRPSTPNLPTKAVVPLYHGKKAQDFALADANSLIFSDFDEGIYSRRGAAPGEGLPHLLRRRGFRSGQVR</sequence>
<evidence type="ECO:0000313" key="1">
    <source>
        <dbReference type="EMBL" id="KAJ8126071.1"/>
    </source>
</evidence>
<name>A0ACC2JF44_9PEZI</name>
<protein>
    <submittedName>
        <fullName evidence="1">Uncharacterized protein</fullName>
    </submittedName>
</protein>
<dbReference type="EMBL" id="JAPUUL010002040">
    <property type="protein sequence ID" value="KAJ8126071.1"/>
    <property type="molecule type" value="Genomic_DNA"/>
</dbReference>
<gene>
    <name evidence="1" type="ORF">O1611_g7567</name>
</gene>
<comment type="caution">
    <text evidence="1">The sequence shown here is derived from an EMBL/GenBank/DDBJ whole genome shotgun (WGS) entry which is preliminary data.</text>
</comment>
<evidence type="ECO:0000313" key="2">
    <source>
        <dbReference type="Proteomes" id="UP001153332"/>
    </source>
</evidence>
<organism evidence="1 2">
    <name type="scientific">Lasiodiplodia mahajangana</name>
    <dbReference type="NCBI Taxonomy" id="1108764"/>
    <lineage>
        <taxon>Eukaryota</taxon>
        <taxon>Fungi</taxon>
        <taxon>Dikarya</taxon>
        <taxon>Ascomycota</taxon>
        <taxon>Pezizomycotina</taxon>
        <taxon>Dothideomycetes</taxon>
        <taxon>Dothideomycetes incertae sedis</taxon>
        <taxon>Botryosphaeriales</taxon>
        <taxon>Botryosphaeriaceae</taxon>
        <taxon>Lasiodiplodia</taxon>
    </lineage>
</organism>
<keyword evidence="2" id="KW-1185">Reference proteome</keyword>
<dbReference type="Proteomes" id="UP001153332">
    <property type="component" value="Unassembled WGS sequence"/>
</dbReference>
<proteinExistence type="predicted"/>
<reference evidence="1" key="1">
    <citation type="submission" date="2022-12" db="EMBL/GenBank/DDBJ databases">
        <title>Genome Sequence of Lasiodiplodia mahajangana.</title>
        <authorList>
            <person name="Buettner E."/>
        </authorList>
    </citation>
    <scope>NUCLEOTIDE SEQUENCE</scope>
    <source>
        <strain evidence="1">VT137</strain>
    </source>
</reference>
<accession>A0ACC2JF44</accession>